<reference evidence="10 11" key="1">
    <citation type="journal article" date="2018" name="Science">
        <title>The opium poppy genome and morphinan production.</title>
        <authorList>
            <person name="Guo L."/>
            <person name="Winzer T."/>
            <person name="Yang X."/>
            <person name="Li Y."/>
            <person name="Ning Z."/>
            <person name="He Z."/>
            <person name="Teodor R."/>
            <person name="Lu Y."/>
            <person name="Bowser T.A."/>
            <person name="Graham I.A."/>
            <person name="Ye K."/>
        </authorList>
    </citation>
    <scope>NUCLEOTIDE SEQUENCE [LARGE SCALE GENOMIC DNA]</scope>
    <source>
        <strain evidence="11">cv. HN1</strain>
        <tissue evidence="10">Leaves</tissue>
    </source>
</reference>
<evidence type="ECO:0000256" key="6">
    <source>
        <dbReference type="ARBA" id="ARBA00023242"/>
    </source>
</evidence>
<dbReference type="InterPro" id="IPR044823">
    <property type="entry name" value="ASIL1/2-like"/>
</dbReference>
<evidence type="ECO:0000256" key="8">
    <source>
        <dbReference type="SAM" id="MobiDB-lite"/>
    </source>
</evidence>
<evidence type="ECO:0000256" key="5">
    <source>
        <dbReference type="ARBA" id="ARBA00023163"/>
    </source>
</evidence>
<dbReference type="GO" id="GO:0000976">
    <property type="term" value="F:transcription cis-regulatory region binding"/>
    <property type="evidence" value="ECO:0007669"/>
    <property type="project" value="TreeGrafter"/>
</dbReference>
<evidence type="ECO:0000313" key="11">
    <source>
        <dbReference type="Proteomes" id="UP000316621"/>
    </source>
</evidence>
<keyword evidence="5" id="KW-0804">Transcription</keyword>
<organism evidence="10 11">
    <name type="scientific">Papaver somniferum</name>
    <name type="common">Opium poppy</name>
    <dbReference type="NCBI Taxonomy" id="3469"/>
    <lineage>
        <taxon>Eukaryota</taxon>
        <taxon>Viridiplantae</taxon>
        <taxon>Streptophyta</taxon>
        <taxon>Embryophyta</taxon>
        <taxon>Tracheophyta</taxon>
        <taxon>Spermatophyta</taxon>
        <taxon>Magnoliopsida</taxon>
        <taxon>Ranunculales</taxon>
        <taxon>Papaveraceae</taxon>
        <taxon>Papaveroideae</taxon>
        <taxon>Papaver</taxon>
    </lineage>
</organism>
<keyword evidence="3 7" id="KW-0175">Coiled coil</keyword>
<feature type="region of interest" description="Disordered" evidence="8">
    <location>
        <begin position="150"/>
        <end position="213"/>
    </location>
</feature>
<protein>
    <recommendedName>
        <fullName evidence="9">Myb/SANT-like DNA-binding domain-containing protein</fullName>
    </recommendedName>
</protein>
<dbReference type="Pfam" id="PF13837">
    <property type="entry name" value="Myb_DNA-bind_4"/>
    <property type="match status" value="1"/>
</dbReference>
<name>A0A4Y7KYW7_PAPSO</name>
<evidence type="ECO:0000313" key="10">
    <source>
        <dbReference type="EMBL" id="RZC78086.1"/>
    </source>
</evidence>
<feature type="compositionally biased region" description="Polar residues" evidence="8">
    <location>
        <begin position="163"/>
        <end position="176"/>
    </location>
</feature>
<dbReference type="Gene3D" id="1.10.10.60">
    <property type="entry name" value="Homeodomain-like"/>
    <property type="match status" value="1"/>
</dbReference>
<dbReference type="FunFam" id="1.10.10.60:FF:000104">
    <property type="entry name" value="trihelix transcription factor ASIL2"/>
    <property type="match status" value="1"/>
</dbReference>
<comment type="subcellular location">
    <subcellularLocation>
        <location evidence="1">Nucleus</location>
    </subcellularLocation>
</comment>
<keyword evidence="4" id="KW-0238">DNA-binding</keyword>
<dbReference type="OMA" id="TAGREDW"/>
<dbReference type="AlphaFoldDB" id="A0A4Y7KYW7"/>
<feature type="region of interest" description="Disordered" evidence="8">
    <location>
        <begin position="1"/>
        <end position="24"/>
    </location>
</feature>
<evidence type="ECO:0000256" key="7">
    <source>
        <dbReference type="SAM" id="Coils"/>
    </source>
</evidence>
<evidence type="ECO:0000256" key="2">
    <source>
        <dbReference type="ARBA" id="ARBA00023015"/>
    </source>
</evidence>
<dbReference type="PANTHER" id="PTHR31307">
    <property type="entry name" value="TRIHELIX TRANSCRIPTION FACTOR ASIL2"/>
    <property type="match status" value="1"/>
</dbReference>
<dbReference type="STRING" id="3469.A0A4Y7KYW7"/>
<evidence type="ECO:0000256" key="3">
    <source>
        <dbReference type="ARBA" id="ARBA00023054"/>
    </source>
</evidence>
<accession>A0A4Y7KYW7</accession>
<keyword evidence="11" id="KW-1185">Reference proteome</keyword>
<proteinExistence type="predicted"/>
<dbReference type="EMBL" id="CM010723">
    <property type="protein sequence ID" value="RZC78086.1"/>
    <property type="molecule type" value="Genomic_DNA"/>
</dbReference>
<dbReference type="InterPro" id="IPR044822">
    <property type="entry name" value="Myb_DNA-bind_4"/>
</dbReference>
<feature type="compositionally biased region" description="Acidic residues" evidence="8">
    <location>
        <begin position="177"/>
        <end position="194"/>
    </location>
</feature>
<feature type="compositionally biased region" description="Basic and acidic residues" evidence="8">
    <location>
        <begin position="195"/>
        <end position="207"/>
    </location>
</feature>
<evidence type="ECO:0000259" key="9">
    <source>
        <dbReference type="Pfam" id="PF13837"/>
    </source>
</evidence>
<dbReference type="PANTHER" id="PTHR31307:SF40">
    <property type="entry name" value="TRIHELIX TRANSCRIPTION FACTOR ENAP1-RELATED"/>
    <property type="match status" value="1"/>
</dbReference>
<sequence length="290" mass="33618">MEAEDHRHHQQQIRPYKGGGGGREDCWTEEATETLIEAWGNRYIQLSRGNLRQKDWKEVADAVNDRQDSINKPRKTDIQCKNRIDTVKKKYKIEKAKPFPSKWFFFTRLDNLIGSNSSAGGTKKFIPPPIIRKSSPVNFNFRSSQNLDRNQNVPFFASGGGSTSKSRLNSVGSTESSYDDEEEEEDDEEEEDLRFDDSYKGKRRADVDDSSDQTAFKELAKAITKFGETYERIESLKQEQMMALERQKMELTKELEFQRMKMFMDAQFEIAKKKRPKHSSGGTDFKLHQT</sequence>
<gene>
    <name evidence="10" type="ORF">C5167_002313</name>
</gene>
<evidence type="ECO:0000256" key="1">
    <source>
        <dbReference type="ARBA" id="ARBA00004123"/>
    </source>
</evidence>
<keyword evidence="6" id="KW-0539">Nucleus</keyword>
<dbReference type="Gramene" id="RZC78086">
    <property type="protein sequence ID" value="RZC78086"/>
    <property type="gene ID" value="C5167_002313"/>
</dbReference>
<feature type="coiled-coil region" evidence="7">
    <location>
        <begin position="234"/>
        <end position="261"/>
    </location>
</feature>
<dbReference type="GO" id="GO:0005634">
    <property type="term" value="C:nucleus"/>
    <property type="evidence" value="ECO:0007669"/>
    <property type="project" value="UniProtKB-SubCell"/>
</dbReference>
<dbReference type="Proteomes" id="UP000316621">
    <property type="component" value="Chromosome 9"/>
</dbReference>
<evidence type="ECO:0000256" key="4">
    <source>
        <dbReference type="ARBA" id="ARBA00023125"/>
    </source>
</evidence>
<feature type="domain" description="Myb/SANT-like DNA-binding" evidence="9">
    <location>
        <begin position="25"/>
        <end position="112"/>
    </location>
</feature>
<keyword evidence="2" id="KW-0805">Transcription regulation</keyword>